<reference evidence="3 4" key="1">
    <citation type="submission" date="2016-07" db="EMBL/GenBank/DDBJ databases">
        <title>Complete genome sequence of the Lentzea guizhouensis DHS C013.</title>
        <authorList>
            <person name="Cao C."/>
        </authorList>
    </citation>
    <scope>NUCLEOTIDE SEQUENCE [LARGE SCALE GENOMIC DNA]</scope>
    <source>
        <strain evidence="3 4">DHS C013</strain>
    </source>
</reference>
<organism evidence="3 4">
    <name type="scientific">Lentzea guizhouensis</name>
    <dbReference type="NCBI Taxonomy" id="1586287"/>
    <lineage>
        <taxon>Bacteria</taxon>
        <taxon>Bacillati</taxon>
        <taxon>Actinomycetota</taxon>
        <taxon>Actinomycetes</taxon>
        <taxon>Pseudonocardiales</taxon>
        <taxon>Pseudonocardiaceae</taxon>
        <taxon>Lentzea</taxon>
    </lineage>
</organism>
<dbReference type="AlphaFoldDB" id="A0A1B2HS59"/>
<dbReference type="InterPro" id="IPR009081">
    <property type="entry name" value="PP-bd_ACP"/>
</dbReference>
<feature type="compositionally biased region" description="Basic and acidic residues" evidence="1">
    <location>
        <begin position="8"/>
        <end position="28"/>
    </location>
</feature>
<dbReference type="Gene3D" id="1.10.1200.10">
    <property type="entry name" value="ACP-like"/>
    <property type="match status" value="1"/>
</dbReference>
<dbReference type="RefSeq" id="WP_065918879.1">
    <property type="nucleotide sequence ID" value="NZ_CP016793.1"/>
</dbReference>
<name>A0A1B2HS59_9PSEU</name>
<gene>
    <name evidence="3" type="ORF">BBK82_35585</name>
</gene>
<dbReference type="STRING" id="1586287.BBK82_35585"/>
<dbReference type="Proteomes" id="UP000093053">
    <property type="component" value="Chromosome"/>
</dbReference>
<evidence type="ECO:0000313" key="3">
    <source>
        <dbReference type="EMBL" id="ANZ40541.1"/>
    </source>
</evidence>
<feature type="region of interest" description="Disordered" evidence="1">
    <location>
        <begin position="1"/>
        <end position="30"/>
    </location>
</feature>
<sequence length="145" mass="16323">MGAQGSRTHGERRAGTARPDDSPVEHDSATWTNTERTLAEIWCEVLEIDQVGVLDNFFDVGGYSMLMHVVRDRISQRLNMRPHIVELFEHPTVRALGGFLDGAAAMRPADLPDGSERARARSRLARLRDQRNRGFDDDHDSVERG</sequence>
<dbReference type="PROSITE" id="PS50075">
    <property type="entry name" value="CARRIER"/>
    <property type="match status" value="1"/>
</dbReference>
<evidence type="ECO:0000256" key="1">
    <source>
        <dbReference type="SAM" id="MobiDB-lite"/>
    </source>
</evidence>
<feature type="domain" description="Carrier" evidence="2">
    <location>
        <begin position="29"/>
        <end position="104"/>
    </location>
</feature>
<feature type="region of interest" description="Disordered" evidence="1">
    <location>
        <begin position="107"/>
        <end position="145"/>
    </location>
</feature>
<dbReference type="KEGG" id="led:BBK82_35585"/>
<dbReference type="OrthoDB" id="2085352at2"/>
<evidence type="ECO:0000313" key="4">
    <source>
        <dbReference type="Proteomes" id="UP000093053"/>
    </source>
</evidence>
<dbReference type="SUPFAM" id="SSF47336">
    <property type="entry name" value="ACP-like"/>
    <property type="match status" value="1"/>
</dbReference>
<protein>
    <recommendedName>
        <fullName evidence="2">Carrier domain-containing protein</fullName>
    </recommendedName>
</protein>
<dbReference type="Pfam" id="PF00550">
    <property type="entry name" value="PP-binding"/>
    <property type="match status" value="1"/>
</dbReference>
<dbReference type="EMBL" id="CP016793">
    <property type="protein sequence ID" value="ANZ40541.1"/>
    <property type="molecule type" value="Genomic_DNA"/>
</dbReference>
<dbReference type="InterPro" id="IPR036736">
    <property type="entry name" value="ACP-like_sf"/>
</dbReference>
<proteinExistence type="predicted"/>
<feature type="compositionally biased region" description="Basic and acidic residues" evidence="1">
    <location>
        <begin position="126"/>
        <end position="145"/>
    </location>
</feature>
<accession>A0A1B2HS59</accession>
<keyword evidence="4" id="KW-1185">Reference proteome</keyword>
<evidence type="ECO:0000259" key="2">
    <source>
        <dbReference type="PROSITE" id="PS50075"/>
    </source>
</evidence>